<organism evidence="1 2">
    <name type="scientific">Parascaris equorum</name>
    <name type="common">Equine roundworm</name>
    <dbReference type="NCBI Taxonomy" id="6256"/>
    <lineage>
        <taxon>Eukaryota</taxon>
        <taxon>Metazoa</taxon>
        <taxon>Ecdysozoa</taxon>
        <taxon>Nematoda</taxon>
        <taxon>Chromadorea</taxon>
        <taxon>Rhabditida</taxon>
        <taxon>Spirurina</taxon>
        <taxon>Ascaridomorpha</taxon>
        <taxon>Ascaridoidea</taxon>
        <taxon>Ascarididae</taxon>
        <taxon>Parascaris</taxon>
    </lineage>
</organism>
<accession>A0A914RXS7</accession>
<name>A0A914RXS7_PAREQ</name>
<sequence length="48" mass="5341">MQASEPLKFGAKIRIQIETDICTESGRPSANCFENARRLAVSILEQSM</sequence>
<evidence type="ECO:0000313" key="2">
    <source>
        <dbReference type="WBParaSite" id="PEQ_0000966901-mRNA-1"/>
    </source>
</evidence>
<dbReference type="AlphaFoldDB" id="A0A914RXS7"/>
<keyword evidence="1" id="KW-1185">Reference proteome</keyword>
<proteinExistence type="predicted"/>
<reference evidence="2" key="1">
    <citation type="submission" date="2022-11" db="UniProtKB">
        <authorList>
            <consortium name="WormBaseParasite"/>
        </authorList>
    </citation>
    <scope>IDENTIFICATION</scope>
</reference>
<dbReference type="Proteomes" id="UP000887564">
    <property type="component" value="Unplaced"/>
</dbReference>
<dbReference type="WBParaSite" id="PEQ_0000966901-mRNA-1">
    <property type="protein sequence ID" value="PEQ_0000966901-mRNA-1"/>
    <property type="gene ID" value="PEQ_0000966901"/>
</dbReference>
<evidence type="ECO:0000313" key="1">
    <source>
        <dbReference type="Proteomes" id="UP000887564"/>
    </source>
</evidence>
<protein>
    <submittedName>
        <fullName evidence="2">Uncharacterized protein</fullName>
    </submittedName>
</protein>